<organism evidence="1 2">
    <name type="scientific">Eumeta variegata</name>
    <name type="common">Bagworm moth</name>
    <name type="synonym">Eumeta japonica</name>
    <dbReference type="NCBI Taxonomy" id="151549"/>
    <lineage>
        <taxon>Eukaryota</taxon>
        <taxon>Metazoa</taxon>
        <taxon>Ecdysozoa</taxon>
        <taxon>Arthropoda</taxon>
        <taxon>Hexapoda</taxon>
        <taxon>Insecta</taxon>
        <taxon>Pterygota</taxon>
        <taxon>Neoptera</taxon>
        <taxon>Endopterygota</taxon>
        <taxon>Lepidoptera</taxon>
        <taxon>Glossata</taxon>
        <taxon>Ditrysia</taxon>
        <taxon>Tineoidea</taxon>
        <taxon>Psychidae</taxon>
        <taxon>Oiketicinae</taxon>
        <taxon>Eumeta</taxon>
    </lineage>
</organism>
<keyword evidence="2" id="KW-1185">Reference proteome</keyword>
<dbReference type="EMBL" id="BGZK01000230">
    <property type="protein sequence ID" value="GBP30203.1"/>
    <property type="molecule type" value="Genomic_DNA"/>
</dbReference>
<comment type="caution">
    <text evidence="1">The sequence shown here is derived from an EMBL/GenBank/DDBJ whole genome shotgun (WGS) entry which is preliminary data.</text>
</comment>
<dbReference type="AlphaFoldDB" id="A0A4C1UUM9"/>
<sequence length="315" mass="34084">MRSSFSKAASFPVFLRPYPGTFRIRAAVEGGRGGRSAGGRPQEIALEIAVGVSRPAPAPARAPPAQRRMTPSMYIFDVKHVRAAFLAAVTSGWRSVTLLLTSRRKSKDSGLKRRLHITCRSDRSPGAAGGGRSRRRNTGIAVGFESCADRITYGRYGANVWALTIIRRRYASVLIYLRNFRRAFSYSLGAPEQGVGRASAAPRVPHLNEHPLESLCRLAPAASPGALPEDVLISEGASARLRPPPCSRRSSTWVMTDTTSGRARSGLAITLRVSRAIRIRTIASSHIGRWHPRATRRVATVIDVATAPAVVCSPV</sequence>
<reference evidence="1 2" key="1">
    <citation type="journal article" date="2019" name="Commun. Biol.">
        <title>The bagworm genome reveals a unique fibroin gene that provides high tensile strength.</title>
        <authorList>
            <person name="Kono N."/>
            <person name="Nakamura H."/>
            <person name="Ohtoshi R."/>
            <person name="Tomita M."/>
            <person name="Numata K."/>
            <person name="Arakawa K."/>
        </authorList>
    </citation>
    <scope>NUCLEOTIDE SEQUENCE [LARGE SCALE GENOMIC DNA]</scope>
</reference>
<name>A0A4C1UUM9_EUMVA</name>
<proteinExistence type="predicted"/>
<dbReference type="Proteomes" id="UP000299102">
    <property type="component" value="Unassembled WGS sequence"/>
</dbReference>
<gene>
    <name evidence="1" type="ORF">EVAR_94511_1</name>
</gene>
<evidence type="ECO:0000313" key="1">
    <source>
        <dbReference type="EMBL" id="GBP30203.1"/>
    </source>
</evidence>
<evidence type="ECO:0000313" key="2">
    <source>
        <dbReference type="Proteomes" id="UP000299102"/>
    </source>
</evidence>
<protein>
    <submittedName>
        <fullName evidence="1">Uncharacterized protein</fullName>
    </submittedName>
</protein>
<accession>A0A4C1UUM9</accession>